<proteinExistence type="inferred from homology"/>
<dbReference type="EMBL" id="ACQA01000001">
    <property type="protein sequence ID" value="EEQ95161.1"/>
    <property type="molecule type" value="Genomic_DNA"/>
</dbReference>
<evidence type="ECO:0000256" key="5">
    <source>
        <dbReference type="ARBA" id="ARBA00048462"/>
    </source>
</evidence>
<evidence type="ECO:0000256" key="4">
    <source>
        <dbReference type="ARBA" id="ARBA00023315"/>
    </source>
</evidence>
<dbReference type="GO" id="GO:0006633">
    <property type="term" value="P:fatty acid biosynthetic process"/>
    <property type="evidence" value="ECO:0007669"/>
    <property type="project" value="TreeGrafter"/>
</dbReference>
<dbReference type="InterPro" id="IPR001227">
    <property type="entry name" value="Ac_transferase_dom_sf"/>
</dbReference>
<gene>
    <name evidence="9" type="primary">fabD</name>
    <name evidence="9" type="ORF">OINT_1000511</name>
</gene>
<comment type="similarity">
    <text evidence="6">Belongs to the fabD family.</text>
</comment>
<dbReference type="InterPro" id="IPR050858">
    <property type="entry name" value="Mal-CoA-ACP_Trans/PKS_FabD"/>
</dbReference>
<keyword evidence="9" id="KW-0456">Lyase</keyword>
<evidence type="ECO:0000256" key="3">
    <source>
        <dbReference type="ARBA" id="ARBA00022679"/>
    </source>
</evidence>
<dbReference type="PANTHER" id="PTHR42681:SF1">
    <property type="entry name" value="MALONYL-COA-ACYL CARRIER PROTEIN TRANSACYLASE, MITOCHONDRIAL"/>
    <property type="match status" value="1"/>
</dbReference>
<dbReference type="Proteomes" id="UP000004386">
    <property type="component" value="Unassembled WGS sequence"/>
</dbReference>
<feature type="domain" description="Malonyl-CoA:ACP transacylase (MAT)" evidence="8">
    <location>
        <begin position="17"/>
        <end position="325"/>
    </location>
</feature>
<evidence type="ECO:0000313" key="9">
    <source>
        <dbReference type="EMBL" id="EEQ95161.1"/>
    </source>
</evidence>
<reference evidence="9 10" key="1">
    <citation type="submission" date="2009-05" db="EMBL/GenBank/DDBJ databases">
        <authorList>
            <person name="Setubal J.C."/>
            <person name="Boyle S."/>
            <person name="Crasta O.R."/>
            <person name="Gillespie J.J."/>
            <person name="Kenyon R.W."/>
            <person name="Lu J."/>
            <person name="Mane S."/>
            <person name="Nagrani S."/>
            <person name="Shallom J.M."/>
            <person name="Shallom S."/>
            <person name="Shukla M."/>
            <person name="Snyder E.E."/>
            <person name="Sobral B.W."/>
            <person name="Wattam A.R."/>
            <person name="Will R."/>
            <person name="Williams K."/>
            <person name="Yoo H."/>
            <person name="Munk C."/>
            <person name="Tapia R."/>
            <person name="Green L."/>
            <person name="Rogers Y."/>
            <person name="Detter J.C."/>
            <person name="Bruce D."/>
            <person name="Brettin T.S."/>
            <person name="Tsolis R."/>
        </authorList>
    </citation>
    <scope>NUCLEOTIDE SEQUENCE [LARGE SCALE GENOMIC DNA]</scope>
    <source>
        <strain evidence="9 10">LMG 3301</strain>
    </source>
</reference>
<name>C4WJD2_9HYPH</name>
<keyword evidence="3 6" id="KW-0808">Transferase</keyword>
<evidence type="ECO:0000259" key="8">
    <source>
        <dbReference type="SMART" id="SM00827"/>
    </source>
</evidence>
<dbReference type="InterPro" id="IPR016036">
    <property type="entry name" value="Malonyl_transacylase_ACP-bd"/>
</dbReference>
<dbReference type="NCBIfam" id="TIGR00128">
    <property type="entry name" value="fabD"/>
    <property type="match status" value="1"/>
</dbReference>
<feature type="active site" evidence="7">
    <location>
        <position position="105"/>
    </location>
</feature>
<dbReference type="PANTHER" id="PTHR42681">
    <property type="entry name" value="MALONYL-COA-ACYL CARRIER PROTEIN TRANSACYLASE, MITOCHONDRIAL"/>
    <property type="match status" value="1"/>
</dbReference>
<dbReference type="InterPro" id="IPR014043">
    <property type="entry name" value="Acyl_transferase_dom"/>
</dbReference>
<dbReference type="InterPro" id="IPR004410">
    <property type="entry name" value="Malonyl_CoA-ACP_transAc_FabD"/>
</dbReference>
<dbReference type="AlphaFoldDB" id="C4WJD2"/>
<evidence type="ECO:0000256" key="6">
    <source>
        <dbReference type="PIRNR" id="PIRNR000446"/>
    </source>
</evidence>
<dbReference type="SUPFAM" id="SSF52151">
    <property type="entry name" value="FabD/lysophospholipase-like"/>
    <property type="match status" value="1"/>
</dbReference>
<dbReference type="GO" id="GO:0004314">
    <property type="term" value="F:[acyl-carrier-protein] S-malonyltransferase activity"/>
    <property type="evidence" value="ECO:0007669"/>
    <property type="project" value="UniProtKB-EC"/>
</dbReference>
<evidence type="ECO:0000313" key="10">
    <source>
        <dbReference type="Proteomes" id="UP000004386"/>
    </source>
</evidence>
<dbReference type="InterPro" id="IPR024925">
    <property type="entry name" value="Malonyl_CoA-ACP_transAc"/>
</dbReference>
<dbReference type="SMART" id="SM00827">
    <property type="entry name" value="PKS_AT"/>
    <property type="match status" value="1"/>
</dbReference>
<protein>
    <recommendedName>
        <fullName evidence="2 6">Malonyl CoA-acyl carrier protein transacylase</fullName>
        <ecNumber evidence="1 6">2.3.1.39</ecNumber>
    </recommendedName>
</protein>
<accession>C4WJD2</accession>
<dbReference type="SUPFAM" id="SSF55048">
    <property type="entry name" value="Probable ACP-binding domain of malonyl-CoA ACP transacylase"/>
    <property type="match status" value="1"/>
</dbReference>
<evidence type="ECO:0000256" key="2">
    <source>
        <dbReference type="ARBA" id="ARBA00018953"/>
    </source>
</evidence>
<comment type="caution">
    <text evidence="9">The sequence shown here is derived from an EMBL/GenBank/DDBJ whole genome shotgun (WGS) entry which is preliminary data.</text>
</comment>
<dbReference type="Gene3D" id="3.30.70.250">
    <property type="entry name" value="Malonyl-CoA ACP transacylase, ACP-binding"/>
    <property type="match status" value="1"/>
</dbReference>
<evidence type="ECO:0000256" key="1">
    <source>
        <dbReference type="ARBA" id="ARBA00013258"/>
    </source>
</evidence>
<keyword evidence="4 6" id="KW-0012">Acyltransferase</keyword>
<comment type="catalytic activity">
    <reaction evidence="5 6">
        <text>holo-[ACP] + malonyl-CoA = malonyl-[ACP] + CoA</text>
        <dbReference type="Rhea" id="RHEA:41792"/>
        <dbReference type="Rhea" id="RHEA-COMP:9623"/>
        <dbReference type="Rhea" id="RHEA-COMP:9685"/>
        <dbReference type="ChEBI" id="CHEBI:57287"/>
        <dbReference type="ChEBI" id="CHEBI:57384"/>
        <dbReference type="ChEBI" id="CHEBI:64479"/>
        <dbReference type="ChEBI" id="CHEBI:78449"/>
        <dbReference type="EC" id="2.3.1.39"/>
    </reaction>
</comment>
<dbReference type="Pfam" id="PF00698">
    <property type="entry name" value="Acyl_transf_1"/>
    <property type="match status" value="1"/>
</dbReference>
<dbReference type="EC" id="2.3.1.39" evidence="1 6"/>
<organism evidence="9 10">
    <name type="scientific">Brucella intermedia LMG 3301</name>
    <dbReference type="NCBI Taxonomy" id="641118"/>
    <lineage>
        <taxon>Bacteria</taxon>
        <taxon>Pseudomonadati</taxon>
        <taxon>Pseudomonadota</taxon>
        <taxon>Alphaproteobacteria</taxon>
        <taxon>Hyphomicrobiales</taxon>
        <taxon>Brucellaceae</taxon>
        <taxon>Brucella/Ochrobactrum group</taxon>
        <taxon>Brucella</taxon>
    </lineage>
</organism>
<dbReference type="FunFam" id="3.30.70.250:FF:000001">
    <property type="entry name" value="Malonyl CoA-acyl carrier protein transacylase"/>
    <property type="match status" value="1"/>
</dbReference>
<sequence>MQLIAKMKEVFMAVAFTFPGQGSQAVGMGKALAEQFAEARAVFEEVDAALGEKLSATMFEGPEDVLTLTANAQPALMAVSMAVLRVMEARGFSLKDKVSYVAGHSLGEYSALCAAGTFSLADTARLLRIRGNAMQKAVPVGEGAMAAIIGLEHGDVEAVCAEAKSSGSVQIANDNGGGQLVISGSKAAVELAAGLASEKGAKRAIMLPVSAPFHSTLMGPAADAMREALASVEKHNPIVPLIANVRAAPATDANEIADLLVEQVTGQVRWRETVEWFATNGVTTLYEVGSGKVLTGLARRISKDVAGVAVGSAEEIEAALAALNA</sequence>
<dbReference type="HOGENOM" id="CLU_030558_0_1_5"/>
<dbReference type="GO" id="GO:0005829">
    <property type="term" value="C:cytosol"/>
    <property type="evidence" value="ECO:0007669"/>
    <property type="project" value="TreeGrafter"/>
</dbReference>
<dbReference type="Gene3D" id="3.40.366.10">
    <property type="entry name" value="Malonyl-Coenzyme A Acyl Carrier Protein, domain 2"/>
    <property type="match status" value="1"/>
</dbReference>
<evidence type="ECO:0000256" key="7">
    <source>
        <dbReference type="PIRSR" id="PIRSR000446-1"/>
    </source>
</evidence>
<dbReference type="GO" id="GO:0016829">
    <property type="term" value="F:lyase activity"/>
    <property type="evidence" value="ECO:0007669"/>
    <property type="project" value="UniProtKB-KW"/>
</dbReference>
<feature type="active site" evidence="7">
    <location>
        <position position="214"/>
    </location>
</feature>
<dbReference type="PIRSF" id="PIRSF000446">
    <property type="entry name" value="Mct"/>
    <property type="match status" value="1"/>
</dbReference>
<dbReference type="InterPro" id="IPR016035">
    <property type="entry name" value="Acyl_Trfase/lysoPLipase"/>
</dbReference>